<keyword evidence="2" id="KW-1185">Reference proteome</keyword>
<comment type="caution">
    <text evidence="1">The sequence shown here is derived from an EMBL/GenBank/DDBJ whole genome shotgun (WGS) entry which is preliminary data.</text>
</comment>
<protein>
    <submittedName>
        <fullName evidence="1">Uncharacterized protein</fullName>
    </submittedName>
</protein>
<accession>A0A7W3R9L7</accession>
<gene>
    <name evidence="1" type="ORF">HNR21_003352</name>
</gene>
<proteinExistence type="predicted"/>
<dbReference type="RefSeq" id="WP_182705921.1">
    <property type="nucleotide sequence ID" value="NZ_JACJII010000001.1"/>
</dbReference>
<sequence length="757" mass="85467">MTAGRQELRARLDAAYELDGGSEGYRAATKAILPHAEALGDFELLFEARLAYTFGLRSKPWKNNPREVTGEWLAVLRQCLLMWHAEPHRYPEGNVSAMWAQLCQVLDAFVRLFPEPADRIRRLIDELERHCPPGHGARYVLDHERLQLAARCGNLDEVERLWRRLRAQDPPEGILVPAGVAAQNAIMWARLGRDDRAVEALAPVLAGQVPTGEGVDLEDRLLMPYLRLGRLDEAVAAHQRTYTRPGMKLEELAAHLEFCARTGNEERGLDVLHRNLGRIDYGFASHVTARFDAMWTAAAAALLCRRAAEKGLDREWVWECDCEGPDCGSMAVYTYTELGANLRWSAMDFAERMDELNGTSHLSERIDALLHAEPIVDRLDLPPDAAPPRHRAVPRLSPHLDATDADGLRRTLDRARAMEPGVPRIRLIQRVMQNAMAGGEAAVLLDARFALLEDLLRPGREDWRTDLFACLVELFRAHDARPALLGADRPAVMWRAVPILLPRVLTRFGAHLRQIRAFLDLLERHCRPGADDLHHVRWFRTWVEARAGDRDAARAAWARFQALPRVGRFTAREYVLRSVRWWLDLGCDPEAFEAMEPLLDTGDTGREDYLLPAYLRAGRLDKAAEVHERTHRTAREAPEVAAHLEFCARTGALDRGREILRRSLGLFHVPPGDRGFEFDRLRAFAAAILLSERVVAAGRDETWTWPADECCPPEDGWSHARMAGACRDLLTVYSRRWEEILGTDFHTRAALALADGG</sequence>
<reference evidence="1 2" key="1">
    <citation type="submission" date="2020-08" db="EMBL/GenBank/DDBJ databases">
        <title>Sequencing the genomes of 1000 actinobacteria strains.</title>
        <authorList>
            <person name="Klenk H.-P."/>
        </authorList>
    </citation>
    <scope>NUCLEOTIDE SEQUENCE [LARGE SCALE GENOMIC DNA]</scope>
    <source>
        <strain evidence="1 2">DSM 45823</strain>
    </source>
</reference>
<organism evidence="1 2">
    <name type="scientific">Thermomonospora cellulosilytica</name>
    <dbReference type="NCBI Taxonomy" id="1411118"/>
    <lineage>
        <taxon>Bacteria</taxon>
        <taxon>Bacillati</taxon>
        <taxon>Actinomycetota</taxon>
        <taxon>Actinomycetes</taxon>
        <taxon>Streptosporangiales</taxon>
        <taxon>Thermomonosporaceae</taxon>
        <taxon>Thermomonospora</taxon>
    </lineage>
</organism>
<evidence type="ECO:0000313" key="1">
    <source>
        <dbReference type="EMBL" id="MBA9004470.1"/>
    </source>
</evidence>
<dbReference type="AlphaFoldDB" id="A0A7W3R9L7"/>
<dbReference type="Proteomes" id="UP000539313">
    <property type="component" value="Unassembled WGS sequence"/>
</dbReference>
<dbReference type="EMBL" id="JACJII010000001">
    <property type="protein sequence ID" value="MBA9004470.1"/>
    <property type="molecule type" value="Genomic_DNA"/>
</dbReference>
<name>A0A7W3R9L7_9ACTN</name>
<evidence type="ECO:0000313" key="2">
    <source>
        <dbReference type="Proteomes" id="UP000539313"/>
    </source>
</evidence>